<evidence type="ECO:0000256" key="1">
    <source>
        <dbReference type="SAM" id="MobiDB-lite"/>
    </source>
</evidence>
<comment type="caution">
    <text evidence="2">The sequence shown here is derived from an EMBL/GenBank/DDBJ whole genome shotgun (WGS) entry which is preliminary data.</text>
</comment>
<reference evidence="3" key="1">
    <citation type="journal article" date="2019" name="Int. J. Syst. Evol. Microbiol.">
        <title>The Global Catalogue of Microorganisms (GCM) 10K type strain sequencing project: providing services to taxonomists for standard genome sequencing and annotation.</title>
        <authorList>
            <consortium name="The Broad Institute Genomics Platform"/>
            <consortium name="The Broad Institute Genome Sequencing Center for Infectious Disease"/>
            <person name="Wu L."/>
            <person name="Ma J."/>
        </authorList>
    </citation>
    <scope>NUCLEOTIDE SEQUENCE [LARGE SCALE GENOMIC DNA]</scope>
    <source>
        <strain evidence="3">JCM 9091</strain>
    </source>
</reference>
<evidence type="ECO:0000313" key="3">
    <source>
        <dbReference type="Proteomes" id="UP001501532"/>
    </source>
</evidence>
<sequence length="62" mass="6494">MRTVCSASGPASLCQREGSAGRRPQKKYANGHIALERGRPLLGDQTHTAALCDGRDGGTLLS</sequence>
<name>A0ABP6LM16_9ACTN</name>
<gene>
    <name evidence="2" type="ORF">GCM10010448_36490</name>
</gene>
<protein>
    <recommendedName>
        <fullName evidence="4">Transposase</fullName>
    </recommendedName>
</protein>
<organism evidence="2 3">
    <name type="scientific">Streptomyces glomeratus</name>
    <dbReference type="NCBI Taxonomy" id="284452"/>
    <lineage>
        <taxon>Bacteria</taxon>
        <taxon>Bacillati</taxon>
        <taxon>Actinomycetota</taxon>
        <taxon>Actinomycetes</taxon>
        <taxon>Kitasatosporales</taxon>
        <taxon>Streptomycetaceae</taxon>
        <taxon>Streptomyces</taxon>
    </lineage>
</organism>
<accession>A0ABP6LM16</accession>
<evidence type="ECO:0000313" key="2">
    <source>
        <dbReference type="EMBL" id="GAA3050158.1"/>
    </source>
</evidence>
<proteinExistence type="predicted"/>
<dbReference type="EMBL" id="BAAAUF010000030">
    <property type="protein sequence ID" value="GAA3050158.1"/>
    <property type="molecule type" value="Genomic_DNA"/>
</dbReference>
<keyword evidence="3" id="KW-1185">Reference proteome</keyword>
<evidence type="ECO:0008006" key="4">
    <source>
        <dbReference type="Google" id="ProtNLM"/>
    </source>
</evidence>
<dbReference type="Proteomes" id="UP001501532">
    <property type="component" value="Unassembled WGS sequence"/>
</dbReference>
<feature type="region of interest" description="Disordered" evidence="1">
    <location>
        <begin position="1"/>
        <end position="28"/>
    </location>
</feature>